<dbReference type="Proteomes" id="UP000886998">
    <property type="component" value="Unassembled WGS sequence"/>
</dbReference>
<protein>
    <submittedName>
        <fullName evidence="1">Uncharacterized protein</fullName>
    </submittedName>
</protein>
<accession>A0A8X7BSF1</accession>
<organism evidence="1 2">
    <name type="scientific">Trichonephila inaurata madagascariensis</name>
    <dbReference type="NCBI Taxonomy" id="2747483"/>
    <lineage>
        <taxon>Eukaryota</taxon>
        <taxon>Metazoa</taxon>
        <taxon>Ecdysozoa</taxon>
        <taxon>Arthropoda</taxon>
        <taxon>Chelicerata</taxon>
        <taxon>Arachnida</taxon>
        <taxon>Araneae</taxon>
        <taxon>Araneomorphae</taxon>
        <taxon>Entelegynae</taxon>
        <taxon>Araneoidea</taxon>
        <taxon>Nephilidae</taxon>
        <taxon>Trichonephila</taxon>
        <taxon>Trichonephila inaurata</taxon>
    </lineage>
</organism>
<evidence type="ECO:0000313" key="1">
    <source>
        <dbReference type="EMBL" id="GFY40922.1"/>
    </source>
</evidence>
<dbReference type="OrthoDB" id="10565333at2759"/>
<keyword evidence="2" id="KW-1185">Reference proteome</keyword>
<dbReference type="EMBL" id="BMAV01002201">
    <property type="protein sequence ID" value="GFY40922.1"/>
    <property type="molecule type" value="Genomic_DNA"/>
</dbReference>
<reference evidence="1" key="1">
    <citation type="submission" date="2020-08" db="EMBL/GenBank/DDBJ databases">
        <title>Multicomponent nature underlies the extraordinary mechanical properties of spider dragline silk.</title>
        <authorList>
            <person name="Kono N."/>
            <person name="Nakamura H."/>
            <person name="Mori M."/>
            <person name="Yoshida Y."/>
            <person name="Ohtoshi R."/>
            <person name="Malay A.D."/>
            <person name="Moran D.A.P."/>
            <person name="Tomita M."/>
            <person name="Numata K."/>
            <person name="Arakawa K."/>
        </authorList>
    </citation>
    <scope>NUCLEOTIDE SEQUENCE</scope>
</reference>
<sequence length="540" mass="62391">MNYERCSPQLIAEAVIHWNMPVKGNTKLGQIPADYKNLKSLDLILSAVYIVRYILQDDLNSLVKKLFKFIHDIPQSKYDFLRFIRPRCLILSNENDCSNMMITCAFLAHVLAIVYKNFKCYHFTKTSSKFLTALLNKRFNETFENDVYWEKLITFSKIIHHLAYQANKQEEINYNFLCDDEYDAKSEQTMKSTDSSSDDYETVELANISTLIENDLKLSNSDTEEDTYLSEHSFDTASLENHASESICSDYDFGLTNLSILESDLALSSSDEDREFHKKYDFMENTNKKKLEIRVSGSFSSDDNLSEVNKDSDFLHTDVRNMTRNESALSSSGVNGNELYSETEYCSQNMKEDTKNFELHHDLPNINSNNKCEILSKKRKYPFESDKGNSGRNSKKANRDQIANIKFLFEDKLDLLIKCENPMNVEDIILEGYNTSEDDDEIKDTIIDRTEKNNSSEIECIPLKMTISSTDEFTSRIMVNEYSDNLNDNELHIDDKSSNVCEFCFGKENNFMFNWLKNILKDNENLALVSDVFGSIVECP</sequence>
<proteinExistence type="predicted"/>
<gene>
    <name evidence="1" type="ORF">TNIN_45471</name>
</gene>
<evidence type="ECO:0000313" key="2">
    <source>
        <dbReference type="Proteomes" id="UP000886998"/>
    </source>
</evidence>
<dbReference type="AlphaFoldDB" id="A0A8X7BSF1"/>
<name>A0A8X7BSF1_9ARAC</name>
<comment type="caution">
    <text evidence="1">The sequence shown here is derived from an EMBL/GenBank/DDBJ whole genome shotgun (WGS) entry which is preliminary data.</text>
</comment>